<gene>
    <name evidence="1" type="ORF">Rcae01_01056</name>
</gene>
<evidence type="ECO:0000313" key="2">
    <source>
        <dbReference type="Proteomes" id="UP001416858"/>
    </source>
</evidence>
<proteinExistence type="predicted"/>
<sequence>MAVRTMSCTRVRLTQHCKRTINRWPFKDDNRCTEATLSNRRLSMTDNREIAAALGRELWSTESFIPRYRGGENGGSARSYAVRANASPRSYRNGWILRVSFVPMGTRRLNVLYASSDYFC</sequence>
<keyword evidence="2" id="KW-1185">Reference proteome</keyword>
<dbReference type="Proteomes" id="UP001416858">
    <property type="component" value="Unassembled WGS sequence"/>
</dbReference>
<comment type="caution">
    <text evidence="1">The sequence shown here is derived from an EMBL/GenBank/DDBJ whole genome shotgun (WGS) entry which is preliminary data.</text>
</comment>
<name>A0ABP9VLR2_9BACT</name>
<protein>
    <submittedName>
        <fullName evidence="1">Uncharacterized protein</fullName>
    </submittedName>
</protein>
<reference evidence="1 2" key="1">
    <citation type="submission" date="2024-02" db="EMBL/GenBank/DDBJ databases">
        <title>Rhodopirellula caenicola NBRC 110016.</title>
        <authorList>
            <person name="Ichikawa N."/>
            <person name="Katano-Makiyama Y."/>
            <person name="Hidaka K."/>
        </authorList>
    </citation>
    <scope>NUCLEOTIDE SEQUENCE [LARGE SCALE GENOMIC DNA]</scope>
    <source>
        <strain evidence="1 2">NBRC 110016</strain>
    </source>
</reference>
<evidence type="ECO:0000313" key="1">
    <source>
        <dbReference type="EMBL" id="GAA5505611.1"/>
    </source>
</evidence>
<accession>A0ABP9VLR2</accession>
<organism evidence="1 2">
    <name type="scientific">Novipirellula caenicola</name>
    <dbReference type="NCBI Taxonomy" id="1536901"/>
    <lineage>
        <taxon>Bacteria</taxon>
        <taxon>Pseudomonadati</taxon>
        <taxon>Planctomycetota</taxon>
        <taxon>Planctomycetia</taxon>
        <taxon>Pirellulales</taxon>
        <taxon>Pirellulaceae</taxon>
        <taxon>Novipirellula</taxon>
    </lineage>
</organism>
<dbReference type="EMBL" id="BAABRO010000002">
    <property type="protein sequence ID" value="GAA5505611.1"/>
    <property type="molecule type" value="Genomic_DNA"/>
</dbReference>